<dbReference type="RefSeq" id="WP_263541028.1">
    <property type="nucleotide sequence ID" value="NZ_JAOVZO020000019.1"/>
</dbReference>
<reference evidence="1" key="1">
    <citation type="submission" date="2023-02" db="EMBL/GenBank/DDBJ databases">
        <title>Tahibacter soli sp. nov. isolated from soil.</title>
        <authorList>
            <person name="Baek J.H."/>
            <person name="Lee J.K."/>
            <person name="Choi D.G."/>
            <person name="Jeon C.O."/>
        </authorList>
    </citation>
    <scope>NUCLEOTIDE SEQUENCE</scope>
    <source>
        <strain evidence="1">BL</strain>
    </source>
</reference>
<dbReference type="EMBL" id="JAOVZO020000019">
    <property type="protein sequence ID" value="MDC8014728.1"/>
    <property type="molecule type" value="Genomic_DNA"/>
</dbReference>
<gene>
    <name evidence="1" type="ORF">OD750_019460</name>
</gene>
<accession>A0A9X4BJJ9</accession>
<comment type="caution">
    <text evidence="1">The sequence shown here is derived from an EMBL/GenBank/DDBJ whole genome shotgun (WGS) entry which is preliminary data.</text>
</comment>
<evidence type="ECO:0000313" key="2">
    <source>
        <dbReference type="Proteomes" id="UP001139971"/>
    </source>
</evidence>
<dbReference type="AlphaFoldDB" id="A0A9X4BJJ9"/>
<sequence>MALSQTFLFGGADAGYGAVAAPRRTRWFWRWQAWRLRKHRAHETAGGVAVVDDFASLESHGYTDALFDLHHALAHHAPGLLPESATYFRERLIRELHGTACATLFAAPAGTIGGYCWARVGSPAQAFEHYRRIPTLAGLGHDQWRYLELRAAAGLREAPVLALNGIGLDPAYRHGFAPLKKLLKPLIEMGLKHGATRAIWWAPRTSPLYALSLAFGADRALETPTAAFFTLADVRPLAQIFAALPASGIADLLCRVAPPRPPRPPRVVAEPSTGTRVKFG</sequence>
<proteinExistence type="predicted"/>
<protein>
    <submittedName>
        <fullName evidence="1">Uncharacterized protein</fullName>
    </submittedName>
</protein>
<evidence type="ECO:0000313" key="1">
    <source>
        <dbReference type="EMBL" id="MDC8014728.1"/>
    </source>
</evidence>
<name>A0A9X4BJJ9_9GAMM</name>
<organism evidence="1 2">
    <name type="scientific">Tahibacter soli</name>
    <dbReference type="NCBI Taxonomy" id="2983605"/>
    <lineage>
        <taxon>Bacteria</taxon>
        <taxon>Pseudomonadati</taxon>
        <taxon>Pseudomonadota</taxon>
        <taxon>Gammaproteobacteria</taxon>
        <taxon>Lysobacterales</taxon>
        <taxon>Rhodanobacteraceae</taxon>
        <taxon>Tahibacter</taxon>
    </lineage>
</organism>
<keyword evidence="2" id="KW-1185">Reference proteome</keyword>
<dbReference type="Proteomes" id="UP001139971">
    <property type="component" value="Unassembled WGS sequence"/>
</dbReference>